<evidence type="ECO:0000259" key="1">
    <source>
        <dbReference type="Pfam" id="PF01370"/>
    </source>
</evidence>
<dbReference type="PANTHER" id="PTHR43245">
    <property type="entry name" value="BIFUNCTIONAL POLYMYXIN RESISTANCE PROTEIN ARNA"/>
    <property type="match status" value="1"/>
</dbReference>
<protein>
    <recommendedName>
        <fullName evidence="1">NAD-dependent epimerase/dehydratase domain-containing protein</fullName>
    </recommendedName>
</protein>
<dbReference type="Proteomes" id="UP000677918">
    <property type="component" value="Unassembled WGS sequence"/>
</dbReference>
<dbReference type="SUPFAM" id="SSF51735">
    <property type="entry name" value="NAD(P)-binding Rossmann-fold domains"/>
    <property type="match status" value="1"/>
</dbReference>
<name>A0A8J4H2B8_9BACL</name>
<dbReference type="InterPro" id="IPR001509">
    <property type="entry name" value="Epimerase_deHydtase"/>
</dbReference>
<dbReference type="CDD" id="cd05265">
    <property type="entry name" value="SDR_a1"/>
    <property type="match status" value="1"/>
</dbReference>
<accession>A0A8J4H2B8</accession>
<reference evidence="2" key="1">
    <citation type="submission" date="2021-04" db="EMBL/GenBank/DDBJ databases">
        <title>Draft genome sequence of Xylanibacillus composti strain K13.</title>
        <authorList>
            <person name="Uke A."/>
            <person name="Chhe C."/>
            <person name="Baramee S."/>
            <person name="Kosugi A."/>
        </authorList>
    </citation>
    <scope>NUCLEOTIDE SEQUENCE</scope>
    <source>
        <strain evidence="2">K13</strain>
    </source>
</reference>
<dbReference type="Pfam" id="PF01370">
    <property type="entry name" value="Epimerase"/>
    <property type="match status" value="1"/>
</dbReference>
<dbReference type="Gene3D" id="3.40.50.720">
    <property type="entry name" value="NAD(P)-binding Rossmann-like Domain"/>
    <property type="match status" value="1"/>
</dbReference>
<dbReference type="InterPro" id="IPR036291">
    <property type="entry name" value="NAD(P)-bd_dom_sf"/>
</dbReference>
<keyword evidence="3" id="KW-1185">Reference proteome</keyword>
<gene>
    <name evidence="2" type="ORF">XYCOK13_24230</name>
</gene>
<sequence length="377" mass="42388">MKSPVVLAYGNARFNFLYGWSVRLHANKQLRYSKGEDMIFHRLGCKLMKVLFIGGTGLISEAVSKLAVDKGIDLYLLNRGQRTEFVPEGAQVIPGDIRDRASAEQALKGREFDVVVDWIAFTPEHVQTDIELFRGKTKQYIFISSASAYQKPALHYRITESTPLHNPYWQYSRDKIACEELLNEAYRNEGFPITIVRPSFTYGNTMIPASINSWQKPWSLVDRMRKGKKILVPGDGTSLWTMTHNTDFAKGFVGLLGHIQAIGHAFHITSDEVLSWNQIYQAIGQAAGVEPILAHVSSSGIIKYAPEEEGGLLGDKAVSAVFDNSKIKQYVPDFVATVSFAEGIRQTIKYFEARPERCGIDEEWNAWVDRIIAAYDA</sequence>
<feature type="domain" description="NAD-dependent epimerase/dehydratase" evidence="1">
    <location>
        <begin position="51"/>
        <end position="264"/>
    </location>
</feature>
<dbReference type="EMBL" id="BOVK01000031">
    <property type="protein sequence ID" value="GIQ69599.1"/>
    <property type="molecule type" value="Genomic_DNA"/>
</dbReference>
<evidence type="ECO:0000313" key="3">
    <source>
        <dbReference type="Proteomes" id="UP000677918"/>
    </source>
</evidence>
<comment type="caution">
    <text evidence="2">The sequence shown here is derived from an EMBL/GenBank/DDBJ whole genome shotgun (WGS) entry which is preliminary data.</text>
</comment>
<dbReference type="InterPro" id="IPR050177">
    <property type="entry name" value="Lipid_A_modif_metabolic_enz"/>
</dbReference>
<dbReference type="AlphaFoldDB" id="A0A8J4H2B8"/>
<organism evidence="2 3">
    <name type="scientific">Xylanibacillus composti</name>
    <dbReference type="NCBI Taxonomy" id="1572762"/>
    <lineage>
        <taxon>Bacteria</taxon>
        <taxon>Bacillati</taxon>
        <taxon>Bacillota</taxon>
        <taxon>Bacilli</taxon>
        <taxon>Bacillales</taxon>
        <taxon>Paenibacillaceae</taxon>
        <taxon>Xylanibacillus</taxon>
    </lineage>
</organism>
<proteinExistence type="predicted"/>
<evidence type="ECO:0000313" key="2">
    <source>
        <dbReference type="EMBL" id="GIQ69599.1"/>
    </source>
</evidence>